<name>A0A4Y8AS14_9FLAO</name>
<accession>A0A4Y8AS14</accession>
<protein>
    <submittedName>
        <fullName evidence="3">FAD-dependent oxidoreductase</fullName>
    </submittedName>
</protein>
<comment type="caution">
    <text evidence="3">The sequence shown here is derived from an EMBL/GenBank/DDBJ whole genome shotgun (WGS) entry which is preliminary data.</text>
</comment>
<gene>
    <name evidence="3" type="ORF">E2488_12660</name>
</gene>
<dbReference type="Gene3D" id="3.50.50.60">
    <property type="entry name" value="FAD/NAD(P)-binding domain"/>
    <property type="match status" value="1"/>
</dbReference>
<dbReference type="SUPFAM" id="SSF51971">
    <property type="entry name" value="Nucleotide-binding domain"/>
    <property type="match status" value="1"/>
</dbReference>
<dbReference type="Proteomes" id="UP000298517">
    <property type="component" value="Unassembled WGS sequence"/>
</dbReference>
<dbReference type="InterPro" id="IPR036188">
    <property type="entry name" value="FAD/NAD-bd_sf"/>
</dbReference>
<dbReference type="GO" id="GO:0016491">
    <property type="term" value="F:oxidoreductase activity"/>
    <property type="evidence" value="ECO:0007669"/>
    <property type="project" value="UniProtKB-KW"/>
</dbReference>
<dbReference type="PANTHER" id="PTHR13847:SF289">
    <property type="entry name" value="GLYCINE OXIDASE"/>
    <property type="match status" value="1"/>
</dbReference>
<dbReference type="Gene3D" id="3.30.9.10">
    <property type="entry name" value="D-Amino Acid Oxidase, subunit A, domain 2"/>
    <property type="match status" value="1"/>
</dbReference>
<evidence type="ECO:0000256" key="1">
    <source>
        <dbReference type="ARBA" id="ARBA00023002"/>
    </source>
</evidence>
<reference evidence="3 4" key="1">
    <citation type="journal article" date="2011" name="J. Microbiol.">
        <title>Gramella jeungdoensis sp. nov., isolated from a solar saltern in Korea.</title>
        <authorList>
            <person name="Joung Y."/>
            <person name="Kim H."/>
            <person name="Jang T."/>
            <person name="Ahn T.S."/>
            <person name="Joh K."/>
        </authorList>
    </citation>
    <scope>NUCLEOTIDE SEQUENCE [LARGE SCALE GENOMIC DNA]</scope>
    <source>
        <strain evidence="3 4">KCTC 23123</strain>
    </source>
</reference>
<dbReference type="PANTHER" id="PTHR13847">
    <property type="entry name" value="SARCOSINE DEHYDROGENASE-RELATED"/>
    <property type="match status" value="1"/>
</dbReference>
<evidence type="ECO:0000259" key="2">
    <source>
        <dbReference type="Pfam" id="PF01266"/>
    </source>
</evidence>
<keyword evidence="4" id="KW-1185">Reference proteome</keyword>
<organism evidence="3 4">
    <name type="scientific">Gramella jeungdoensis</name>
    <dbReference type="NCBI Taxonomy" id="708091"/>
    <lineage>
        <taxon>Bacteria</taxon>
        <taxon>Pseudomonadati</taxon>
        <taxon>Bacteroidota</taxon>
        <taxon>Flavobacteriia</taxon>
        <taxon>Flavobacteriales</taxon>
        <taxon>Flavobacteriaceae</taxon>
        <taxon>Christiangramia</taxon>
    </lineage>
</organism>
<dbReference type="RefSeq" id="WP_134248739.1">
    <property type="nucleotide sequence ID" value="NZ_SNQI01000004.1"/>
</dbReference>
<dbReference type="AlphaFoldDB" id="A0A4Y8AS14"/>
<sequence length="346" mass="39429">MQVDYIIVGLGLAGLAFSKELEKHNKSFIIFEDNSQNSSIVAGGMYNPVILKRFTPVWDAVNQLKIAIPFYESLEIQFNTKYHYSVPVYRIFKSIEEQNNWFIACDKPLLSDYMDSEIIHKKHVGVNADFGFGKLKNTGRIDTKLLLEDYRNYLLDKKLLLKESFEYKKMKIEDDTIEYKGINASKILYCEGFGLQQNPFFNYLPMQEAKGELLIIHAPDLIIDFLLKAAVFVLPLGNNYYKVGATFNWKDTTKVPTEEGKKELLTKLKGCITVPFKVVDHVAGIRPTVKDRRPLVGKHPKHSNMAILNGLGTRGVMIAPKAAKLLYKHLELGEALEKEISIARFS</sequence>
<evidence type="ECO:0000313" key="3">
    <source>
        <dbReference type="EMBL" id="TEW73036.1"/>
    </source>
</evidence>
<keyword evidence="1" id="KW-0560">Oxidoreductase</keyword>
<feature type="domain" description="FAD dependent oxidoreductase" evidence="2">
    <location>
        <begin position="4"/>
        <end position="326"/>
    </location>
</feature>
<dbReference type="EMBL" id="SNQI01000004">
    <property type="protein sequence ID" value="TEW73036.1"/>
    <property type="molecule type" value="Genomic_DNA"/>
</dbReference>
<dbReference type="InterPro" id="IPR006076">
    <property type="entry name" value="FAD-dep_OxRdtase"/>
</dbReference>
<dbReference type="SUPFAM" id="SSF54373">
    <property type="entry name" value="FAD-linked reductases, C-terminal domain"/>
    <property type="match status" value="1"/>
</dbReference>
<evidence type="ECO:0000313" key="4">
    <source>
        <dbReference type="Proteomes" id="UP000298517"/>
    </source>
</evidence>
<dbReference type="Pfam" id="PF01266">
    <property type="entry name" value="DAO"/>
    <property type="match status" value="1"/>
</dbReference>
<proteinExistence type="predicted"/>
<dbReference type="GO" id="GO:0005737">
    <property type="term" value="C:cytoplasm"/>
    <property type="evidence" value="ECO:0007669"/>
    <property type="project" value="TreeGrafter"/>
</dbReference>
<dbReference type="OrthoDB" id="214253at2"/>